<dbReference type="SUPFAM" id="SSF51735">
    <property type="entry name" value="NAD(P)-binding Rossmann-fold domains"/>
    <property type="match status" value="1"/>
</dbReference>
<dbReference type="SMART" id="SM00858">
    <property type="entry name" value="SAF"/>
    <property type="match status" value="1"/>
</dbReference>
<dbReference type="Pfam" id="PF21135">
    <property type="entry name" value="DRL_cat"/>
    <property type="match status" value="1"/>
</dbReference>
<accession>A0A5K7ZBX4</accession>
<dbReference type="CDD" id="cd11616">
    <property type="entry name" value="SAF_DH_OX_like"/>
    <property type="match status" value="1"/>
</dbReference>
<dbReference type="OrthoDB" id="9777844at2"/>
<evidence type="ECO:0000313" key="2">
    <source>
        <dbReference type="EMBL" id="BBO77669.1"/>
    </source>
</evidence>
<dbReference type="InterPro" id="IPR048423">
    <property type="entry name" value="DRL_cat"/>
</dbReference>
<organism evidence="2 3">
    <name type="scientific">Desulfosarcina widdelii</name>
    <dbReference type="NCBI Taxonomy" id="947919"/>
    <lineage>
        <taxon>Bacteria</taxon>
        <taxon>Pseudomonadati</taxon>
        <taxon>Thermodesulfobacteriota</taxon>
        <taxon>Desulfobacteria</taxon>
        <taxon>Desulfobacterales</taxon>
        <taxon>Desulfosarcinaceae</taxon>
        <taxon>Desulfosarcina</taxon>
    </lineage>
</organism>
<evidence type="ECO:0000313" key="3">
    <source>
        <dbReference type="Proteomes" id="UP000427769"/>
    </source>
</evidence>
<dbReference type="PANTHER" id="PTHR37850:SF1">
    <property type="entry name" value="SAF DOMAIN PROTEIN"/>
    <property type="match status" value="1"/>
</dbReference>
<dbReference type="Proteomes" id="UP000427769">
    <property type="component" value="Chromosome"/>
</dbReference>
<dbReference type="PANTHER" id="PTHR37850">
    <property type="entry name" value="STRU PROTEIN"/>
    <property type="match status" value="1"/>
</dbReference>
<keyword evidence="3" id="KW-1185">Reference proteome</keyword>
<dbReference type="InterPro" id="IPR005106">
    <property type="entry name" value="Asp/hSer_DH_NAD-bd"/>
</dbReference>
<dbReference type="AlphaFoldDB" id="A0A5K7ZBX4"/>
<name>A0A5K7ZBX4_9BACT</name>
<reference evidence="2 3" key="1">
    <citation type="submission" date="2019-11" db="EMBL/GenBank/DDBJ databases">
        <title>Comparative genomics of hydrocarbon-degrading Desulfosarcina strains.</title>
        <authorList>
            <person name="Watanabe M."/>
            <person name="Kojima H."/>
            <person name="Fukui M."/>
        </authorList>
    </citation>
    <scope>NUCLEOTIDE SEQUENCE [LARGE SCALE GENOMIC DNA]</scope>
    <source>
        <strain evidence="2 3">PP31</strain>
    </source>
</reference>
<dbReference type="RefSeq" id="WP_155306396.1">
    <property type="nucleotide sequence ID" value="NZ_AP021875.1"/>
</dbReference>
<dbReference type="KEGG" id="dwd:DSCW_50860"/>
<feature type="domain" description="SAF" evidence="1">
    <location>
        <begin position="342"/>
        <end position="407"/>
    </location>
</feature>
<proteinExistence type="predicted"/>
<gene>
    <name evidence="2" type="ORF">DSCW_50860</name>
</gene>
<dbReference type="GO" id="GO:0050661">
    <property type="term" value="F:NADP binding"/>
    <property type="evidence" value="ECO:0007669"/>
    <property type="project" value="InterPro"/>
</dbReference>
<dbReference type="Gene3D" id="3.40.50.720">
    <property type="entry name" value="NAD(P)-binding Rossmann-like Domain"/>
    <property type="match status" value="1"/>
</dbReference>
<dbReference type="InterPro" id="IPR036291">
    <property type="entry name" value="NAD(P)-bd_dom_sf"/>
</dbReference>
<evidence type="ECO:0000259" key="1">
    <source>
        <dbReference type="SMART" id="SM00858"/>
    </source>
</evidence>
<protein>
    <submittedName>
        <fullName evidence="2">NAD(P)-dependent oxidoreductase</fullName>
    </submittedName>
</protein>
<dbReference type="InterPro" id="IPR013974">
    <property type="entry name" value="SAF"/>
</dbReference>
<dbReference type="EMBL" id="AP021875">
    <property type="protein sequence ID" value="BBO77669.1"/>
    <property type="molecule type" value="Genomic_DNA"/>
</dbReference>
<sequence>MIIVDTALRKRHDNNNPIKVGLVGAGYIGRGITLQIERYLPGMTVAAIANRTLSAAERAYREAGVGSVQTVENVSQLNEAVLKGVYAVTDDPHLLCEAEGIEAIIEATGHVEYSAHVALNGIKNKKHMILMNAELDATVGPILKVYADRAGVVVTNADGDQPGVMMNLYRFVKSIGYDPVLVGNIKGLQDYYRTPETQKGFAEAHGLSPEMATSFADGTKISMENAVVANATGFKAGKRGMYGPRCKHVNEAVDLFPLDQLMGGGLVDYIIGAEPGPGVFVLGHNDHPERRNYMKYFKMGAGPIYPFYVPYHLPHLEVPLTVARAVLFHDAAIAPVSGPVCDVITVAKRNLKAGDMLDGIGGFTCYGMLENVEVSQKENLLPMGLSEGCRLSTDIPIDQPVTYDNVILPKGRLCDKLRDEQNLYFQ</sequence>
<dbReference type="Pfam" id="PF03447">
    <property type="entry name" value="NAD_binding_3"/>
    <property type="match status" value="1"/>
</dbReference>
<dbReference type="GO" id="GO:0016491">
    <property type="term" value="F:oxidoreductase activity"/>
    <property type="evidence" value="ECO:0007669"/>
    <property type="project" value="InterPro"/>
</dbReference>